<accession>A0A8X6X8Z6</accession>
<dbReference type="AlphaFoldDB" id="A0A8X6X8Z6"/>
<gene>
    <name evidence="1" type="ORF">TNIN_473731</name>
</gene>
<reference evidence="1" key="1">
    <citation type="submission" date="2020-08" db="EMBL/GenBank/DDBJ databases">
        <title>Multicomponent nature underlies the extraordinary mechanical properties of spider dragline silk.</title>
        <authorList>
            <person name="Kono N."/>
            <person name="Nakamura H."/>
            <person name="Mori M."/>
            <person name="Yoshida Y."/>
            <person name="Ohtoshi R."/>
            <person name="Malay A.D."/>
            <person name="Moran D.A.P."/>
            <person name="Tomita M."/>
            <person name="Numata K."/>
            <person name="Arakawa K."/>
        </authorList>
    </citation>
    <scope>NUCLEOTIDE SEQUENCE</scope>
</reference>
<dbReference type="OrthoDB" id="10528557at2759"/>
<proteinExistence type="predicted"/>
<name>A0A8X6X8Z6_9ARAC</name>
<protein>
    <submittedName>
        <fullName evidence="1">Uncharacterized protein</fullName>
    </submittedName>
</protein>
<feature type="non-terminal residue" evidence="1">
    <location>
        <position position="81"/>
    </location>
</feature>
<organism evidence="1 2">
    <name type="scientific">Trichonephila inaurata madagascariensis</name>
    <dbReference type="NCBI Taxonomy" id="2747483"/>
    <lineage>
        <taxon>Eukaryota</taxon>
        <taxon>Metazoa</taxon>
        <taxon>Ecdysozoa</taxon>
        <taxon>Arthropoda</taxon>
        <taxon>Chelicerata</taxon>
        <taxon>Arachnida</taxon>
        <taxon>Araneae</taxon>
        <taxon>Araneomorphae</taxon>
        <taxon>Entelegynae</taxon>
        <taxon>Araneoidea</taxon>
        <taxon>Nephilidae</taxon>
        <taxon>Trichonephila</taxon>
        <taxon>Trichonephila inaurata</taxon>
    </lineage>
</organism>
<evidence type="ECO:0000313" key="1">
    <source>
        <dbReference type="EMBL" id="GFY48209.1"/>
    </source>
</evidence>
<comment type="caution">
    <text evidence="1">The sequence shown here is derived from an EMBL/GenBank/DDBJ whole genome shotgun (WGS) entry which is preliminary data.</text>
</comment>
<sequence length="81" mass="9197">IALLELNSGMASFYGFLLPEIEEGYAFCKVFQTISIALSCSISCTLKYLLWRRRFAHLVPGKPPRFFNLLGNLGEMSFTEK</sequence>
<dbReference type="Proteomes" id="UP000886998">
    <property type="component" value="Unassembled WGS sequence"/>
</dbReference>
<dbReference type="EMBL" id="BMAV01006347">
    <property type="protein sequence ID" value="GFY48209.1"/>
    <property type="molecule type" value="Genomic_DNA"/>
</dbReference>
<keyword evidence="2" id="KW-1185">Reference proteome</keyword>
<evidence type="ECO:0000313" key="2">
    <source>
        <dbReference type="Proteomes" id="UP000886998"/>
    </source>
</evidence>